<dbReference type="PATRIC" id="fig|317.174.peg.2867"/>
<evidence type="ECO:0000313" key="3">
    <source>
        <dbReference type="Proteomes" id="UP000028643"/>
    </source>
</evidence>
<name>A0A085V6P9_PSESX</name>
<dbReference type="RefSeq" id="WP_047575570.1">
    <property type="nucleotide sequence ID" value="NZ_JPQT01000106.1"/>
</dbReference>
<sequence>MSTIIMSLCWPLQHMSPTQKAVLISLSDNANDDGVCWPSVTKIALRTCLSDRAVQASIKWLCDVKLMTVRPRTGRSTVYTITPEAYSPPNVVHPEPDSPTPEADAPPPPKEVHHTPEPPAPRTVIEPSSEPSKKRKKESGVFSVDQMLETKPSDLSEETARDYFQSRKKKGPLNATIWKTVLAELDECRAAGIDADKALAEAMTAGWQGFKTEWLVSRLSKVPGAGAKSGKQLSNFRDLPAHTPEMYKGASDEPRF</sequence>
<dbReference type="Pfam" id="PF13730">
    <property type="entry name" value="HTH_36"/>
    <property type="match status" value="1"/>
</dbReference>
<evidence type="ECO:0008006" key="4">
    <source>
        <dbReference type="Google" id="ProtNLM"/>
    </source>
</evidence>
<protein>
    <recommendedName>
        <fullName evidence="4">Helix-turn-helix domain-containing protein</fullName>
    </recommendedName>
</protein>
<evidence type="ECO:0000313" key="2">
    <source>
        <dbReference type="EMBL" id="KFE51112.1"/>
    </source>
</evidence>
<proteinExistence type="predicted"/>
<dbReference type="Gene3D" id="1.10.10.10">
    <property type="entry name" value="Winged helix-like DNA-binding domain superfamily/Winged helix DNA-binding domain"/>
    <property type="match status" value="1"/>
</dbReference>
<feature type="region of interest" description="Disordered" evidence="1">
    <location>
        <begin position="223"/>
        <end position="256"/>
    </location>
</feature>
<dbReference type="AlphaFoldDB" id="A0A085V6P9"/>
<dbReference type="EMBL" id="JPQT01000106">
    <property type="protein sequence ID" value="KFE51112.1"/>
    <property type="molecule type" value="Genomic_DNA"/>
</dbReference>
<accession>A0A085V6P9</accession>
<feature type="region of interest" description="Disordered" evidence="1">
    <location>
        <begin position="80"/>
        <end position="158"/>
    </location>
</feature>
<evidence type="ECO:0000256" key="1">
    <source>
        <dbReference type="SAM" id="MobiDB-lite"/>
    </source>
</evidence>
<reference evidence="2 3" key="1">
    <citation type="submission" date="2014-07" db="EMBL/GenBank/DDBJ databases">
        <title>Draft Genome Sequences of Environmental Pseudomonas syringae strains.</title>
        <authorList>
            <person name="Baltrus D.A."/>
            <person name="Berge O."/>
            <person name="Morris C."/>
        </authorList>
    </citation>
    <scope>NUCLEOTIDE SEQUENCE [LARGE SCALE GENOMIC DNA]</scope>
    <source>
        <strain evidence="2 3">CEB003</strain>
    </source>
</reference>
<comment type="caution">
    <text evidence="2">The sequence shown here is derived from an EMBL/GenBank/DDBJ whole genome shotgun (WGS) entry which is preliminary data.</text>
</comment>
<gene>
    <name evidence="2" type="ORF">IV02_13980</name>
</gene>
<dbReference type="InterPro" id="IPR036388">
    <property type="entry name" value="WH-like_DNA-bd_sf"/>
</dbReference>
<organism evidence="2 3">
    <name type="scientific">Pseudomonas syringae</name>
    <dbReference type="NCBI Taxonomy" id="317"/>
    <lineage>
        <taxon>Bacteria</taxon>
        <taxon>Pseudomonadati</taxon>
        <taxon>Pseudomonadota</taxon>
        <taxon>Gammaproteobacteria</taxon>
        <taxon>Pseudomonadales</taxon>
        <taxon>Pseudomonadaceae</taxon>
        <taxon>Pseudomonas</taxon>
    </lineage>
</organism>
<dbReference type="Proteomes" id="UP000028643">
    <property type="component" value="Unassembled WGS sequence"/>
</dbReference>